<dbReference type="InterPro" id="IPR022352">
    <property type="entry name" value="Ins/IGF/rlx"/>
</dbReference>
<feature type="chain" id="PRO_5015033645" evidence="6">
    <location>
        <begin position="30"/>
        <end position="283"/>
    </location>
</feature>
<organism evidence="8">
    <name type="scientific">Lygus hesperus</name>
    <name type="common">Western plant bug</name>
    <dbReference type="NCBI Taxonomy" id="30085"/>
    <lineage>
        <taxon>Eukaryota</taxon>
        <taxon>Metazoa</taxon>
        <taxon>Ecdysozoa</taxon>
        <taxon>Arthropoda</taxon>
        <taxon>Hexapoda</taxon>
        <taxon>Insecta</taxon>
        <taxon>Pterygota</taxon>
        <taxon>Neoptera</taxon>
        <taxon>Paraneoptera</taxon>
        <taxon>Hemiptera</taxon>
        <taxon>Heteroptera</taxon>
        <taxon>Panheteroptera</taxon>
        <taxon>Cimicomorpha</taxon>
        <taxon>Miridae</taxon>
        <taxon>Mirini</taxon>
        <taxon>Lygus</taxon>
    </lineage>
</organism>
<dbReference type="EMBL" id="GBRD01001772">
    <property type="protein sequence ID" value="JAG64049.1"/>
    <property type="molecule type" value="Transcribed_RNA"/>
</dbReference>
<dbReference type="PANTHER" id="PTHR46845:SF1">
    <property type="entry name" value="INSULIN-LIKE GROWTH FACTOR I"/>
    <property type="match status" value="1"/>
</dbReference>
<evidence type="ECO:0000259" key="7">
    <source>
        <dbReference type="SMART" id="SM00078"/>
    </source>
</evidence>
<evidence type="ECO:0000256" key="1">
    <source>
        <dbReference type="ARBA" id="ARBA00009034"/>
    </source>
</evidence>
<dbReference type="GO" id="GO:0005615">
    <property type="term" value="C:extracellular space"/>
    <property type="evidence" value="ECO:0007669"/>
    <property type="project" value="TreeGrafter"/>
</dbReference>
<feature type="signal peptide" evidence="6">
    <location>
        <begin position="1"/>
        <end position="29"/>
    </location>
</feature>
<dbReference type="PRINTS" id="PR00276">
    <property type="entry name" value="INSULINFAMLY"/>
</dbReference>
<evidence type="ECO:0000256" key="5">
    <source>
        <dbReference type="SAM" id="MobiDB-lite"/>
    </source>
</evidence>
<comment type="similarity">
    <text evidence="1">Belongs to the insulin family.</text>
</comment>
<protein>
    <submittedName>
        <fullName evidence="8">Insulin-like growth factor I</fullName>
    </submittedName>
</protein>
<dbReference type="EMBL" id="GBHO01037310">
    <property type="protein sequence ID" value="JAG06294.1"/>
    <property type="molecule type" value="Transcribed_RNA"/>
</dbReference>
<keyword evidence="4" id="KW-1015">Disulfide bond</keyword>
<dbReference type="GO" id="GO:0008284">
    <property type="term" value="P:positive regulation of cell population proliferation"/>
    <property type="evidence" value="ECO:0007669"/>
    <property type="project" value="TreeGrafter"/>
</dbReference>
<keyword evidence="3 6" id="KW-0732">Signal</keyword>
<dbReference type="InterPro" id="IPR036438">
    <property type="entry name" value="Insulin-like_sf"/>
</dbReference>
<dbReference type="AlphaFoldDB" id="A0A0A9WET9"/>
<dbReference type="InterPro" id="IPR016179">
    <property type="entry name" value="Insulin-like"/>
</dbReference>
<accession>A0A0A9WET9</accession>
<reference evidence="9" key="3">
    <citation type="submission" date="2014-09" db="EMBL/GenBank/DDBJ databases">
        <authorList>
            <person name="Magalhaes I.L.F."/>
            <person name="Oliveira U."/>
            <person name="Santos F.R."/>
            <person name="Vidigal T.H.D.A."/>
            <person name="Brescovit A.D."/>
            <person name="Santos A.J."/>
        </authorList>
    </citation>
    <scope>NUCLEOTIDE SEQUENCE</scope>
</reference>
<feature type="compositionally biased region" description="Basic and acidic residues" evidence="5">
    <location>
        <begin position="192"/>
        <end position="215"/>
    </location>
</feature>
<dbReference type="SUPFAM" id="SSF56994">
    <property type="entry name" value="Insulin-like"/>
    <property type="match status" value="1"/>
</dbReference>
<dbReference type="PANTHER" id="PTHR46845">
    <property type="entry name" value="INSULIN-LIKE GROWTH FACTOR I"/>
    <property type="match status" value="1"/>
</dbReference>
<proteinExistence type="inferred from homology"/>
<feature type="region of interest" description="Disordered" evidence="5">
    <location>
        <begin position="187"/>
        <end position="215"/>
    </location>
</feature>
<dbReference type="Gene3D" id="1.10.100.10">
    <property type="entry name" value="Insulin-like"/>
    <property type="match status" value="1"/>
</dbReference>
<name>A0A0A9WET9_LYGHE</name>
<keyword evidence="2" id="KW-0165">Cleavage on pair of basic residues</keyword>
<evidence type="ECO:0000256" key="2">
    <source>
        <dbReference type="ARBA" id="ARBA00022685"/>
    </source>
</evidence>
<dbReference type="GO" id="GO:0005179">
    <property type="term" value="F:hormone activity"/>
    <property type="evidence" value="ECO:0007669"/>
    <property type="project" value="InterPro"/>
</dbReference>
<dbReference type="GO" id="GO:0043066">
    <property type="term" value="P:negative regulation of apoptotic process"/>
    <property type="evidence" value="ECO:0007669"/>
    <property type="project" value="TreeGrafter"/>
</dbReference>
<dbReference type="GO" id="GO:0051897">
    <property type="term" value="P:positive regulation of phosphatidylinositol 3-kinase/protein kinase B signal transduction"/>
    <property type="evidence" value="ECO:0007669"/>
    <property type="project" value="TreeGrafter"/>
</dbReference>
<evidence type="ECO:0000256" key="3">
    <source>
        <dbReference type="ARBA" id="ARBA00022729"/>
    </source>
</evidence>
<sequence length="283" mass="32063">MLGGRKLASSSHLLLLISMTIAPITPGTAVQFCGNDLSDAIALVCAETGYNMPHLFHSDSVDGSSDRRYPREAGERHKRGIVDECCRSPCGWATIETYCRPQPSSTSSENLQIQKRSDPPSDAAFKEQVEAYSISRTVDQGHGSRHQKRRLFSQAEDAVVIKNNRQFHSVVEDQRRPEVTITSNKVKRNDKRKSLGEEHKDHKTTLHNTTDTEEKKVEELKEKFRLRELHTSKLGTTGPTSPIIRISKKERVHKSARYRRITLENSSYHRKRGGYPTNEVINT</sequence>
<dbReference type="Pfam" id="PF00049">
    <property type="entry name" value="Insulin"/>
    <property type="match status" value="1"/>
</dbReference>
<evidence type="ECO:0000256" key="4">
    <source>
        <dbReference type="ARBA" id="ARBA00023157"/>
    </source>
</evidence>
<dbReference type="GO" id="GO:0005159">
    <property type="term" value="F:insulin-like growth factor receptor binding"/>
    <property type="evidence" value="ECO:0007669"/>
    <property type="project" value="TreeGrafter"/>
</dbReference>
<evidence type="ECO:0000313" key="9">
    <source>
        <dbReference type="EMBL" id="JAG64049.1"/>
    </source>
</evidence>
<evidence type="ECO:0000313" key="8">
    <source>
        <dbReference type="EMBL" id="JAG06294.1"/>
    </source>
</evidence>
<gene>
    <name evidence="8" type="primary">IGF1</name>
    <name evidence="8" type="ORF">CM83_41998</name>
</gene>
<evidence type="ECO:0000256" key="6">
    <source>
        <dbReference type="SAM" id="SignalP"/>
    </source>
</evidence>
<feature type="domain" description="Insulin-like" evidence="7">
    <location>
        <begin position="30"/>
        <end position="99"/>
    </location>
</feature>
<feature type="region of interest" description="Disordered" evidence="5">
    <location>
        <begin position="101"/>
        <end position="122"/>
    </location>
</feature>
<dbReference type="GO" id="GO:0008283">
    <property type="term" value="P:cell population proliferation"/>
    <property type="evidence" value="ECO:0007669"/>
    <property type="project" value="TreeGrafter"/>
</dbReference>
<dbReference type="GO" id="GO:0048009">
    <property type="term" value="P:insulin-like growth factor receptor signaling pathway"/>
    <property type="evidence" value="ECO:0007669"/>
    <property type="project" value="TreeGrafter"/>
</dbReference>
<dbReference type="SMART" id="SM00078">
    <property type="entry name" value="IlGF"/>
    <property type="match status" value="1"/>
</dbReference>
<feature type="compositionally biased region" description="Polar residues" evidence="5">
    <location>
        <begin position="102"/>
        <end position="114"/>
    </location>
</feature>
<reference evidence="8" key="2">
    <citation type="submission" date="2014-07" db="EMBL/GenBank/DDBJ databases">
        <authorList>
            <person name="Hull J."/>
        </authorList>
    </citation>
    <scope>NUCLEOTIDE SEQUENCE</scope>
</reference>
<reference evidence="8" key="1">
    <citation type="journal article" date="2014" name="PLoS ONE">
        <title>Transcriptome-Based Identification of ABC Transporters in the Western Tarnished Plant Bug Lygus hesperus.</title>
        <authorList>
            <person name="Hull J.J."/>
            <person name="Chaney K."/>
            <person name="Geib S.M."/>
            <person name="Fabrick J.A."/>
            <person name="Brent C.S."/>
            <person name="Walsh D."/>
            <person name="Lavine L.C."/>
        </authorList>
    </citation>
    <scope>NUCLEOTIDE SEQUENCE</scope>
</reference>